<keyword evidence="2" id="KW-1185">Reference proteome</keyword>
<sequence length="62" mass="7236">MEPLYKASHFEKAIQNKWHVIVYQQEEVLDEGGIIERQTLKTVVIGGNHFIKENCQFFARSS</sequence>
<dbReference type="AlphaFoldDB" id="A0A1G5AU26"/>
<dbReference type="Proteomes" id="UP000198538">
    <property type="component" value="Unassembled WGS sequence"/>
</dbReference>
<protein>
    <submittedName>
        <fullName evidence="1">Uncharacterized protein</fullName>
    </submittedName>
</protein>
<gene>
    <name evidence="1" type="ORF">SAMN05720606_101105</name>
</gene>
<accession>A0A1G5AU26</accession>
<dbReference type="RefSeq" id="WP_090914888.1">
    <property type="nucleotide sequence ID" value="NZ_FMVM01000001.1"/>
</dbReference>
<name>A0A1G5AU26_9BACL</name>
<organism evidence="1 2">
    <name type="scientific">Paenibacillus polysaccharolyticus</name>
    <dbReference type="NCBI Taxonomy" id="582692"/>
    <lineage>
        <taxon>Bacteria</taxon>
        <taxon>Bacillati</taxon>
        <taxon>Bacillota</taxon>
        <taxon>Bacilli</taxon>
        <taxon>Bacillales</taxon>
        <taxon>Paenibacillaceae</taxon>
        <taxon>Paenibacillus</taxon>
    </lineage>
</organism>
<dbReference type="EMBL" id="FMVM01000001">
    <property type="protein sequence ID" value="SCX81383.1"/>
    <property type="molecule type" value="Genomic_DNA"/>
</dbReference>
<evidence type="ECO:0000313" key="2">
    <source>
        <dbReference type="Proteomes" id="UP000198538"/>
    </source>
</evidence>
<evidence type="ECO:0000313" key="1">
    <source>
        <dbReference type="EMBL" id="SCX81383.1"/>
    </source>
</evidence>
<proteinExistence type="predicted"/>
<reference evidence="2" key="1">
    <citation type="submission" date="2016-10" db="EMBL/GenBank/DDBJ databases">
        <authorList>
            <person name="Varghese N."/>
            <person name="Submissions S."/>
        </authorList>
    </citation>
    <scope>NUCLEOTIDE SEQUENCE [LARGE SCALE GENOMIC DNA]</scope>
    <source>
        <strain evidence="2">BL9</strain>
    </source>
</reference>